<evidence type="ECO:0008006" key="4">
    <source>
        <dbReference type="Google" id="ProtNLM"/>
    </source>
</evidence>
<protein>
    <recommendedName>
        <fullName evidence="4">Adenylyl cyclase</fullName>
    </recommendedName>
</protein>
<evidence type="ECO:0000313" key="3">
    <source>
        <dbReference type="Proteomes" id="UP000235162"/>
    </source>
</evidence>
<evidence type="ECO:0000313" key="2">
    <source>
        <dbReference type="EMBL" id="PLW85741.1"/>
    </source>
</evidence>
<keyword evidence="1" id="KW-1133">Transmembrane helix</keyword>
<dbReference type="AlphaFoldDB" id="A0AAP8SMT3"/>
<comment type="caution">
    <text evidence="2">The sequence shown here is derived from an EMBL/GenBank/DDBJ whole genome shotgun (WGS) entry which is preliminary data.</text>
</comment>
<keyword evidence="3" id="KW-1185">Reference proteome</keyword>
<gene>
    <name evidence="2" type="ORF">C0029_14165</name>
</gene>
<dbReference type="EMBL" id="PKUR01000003">
    <property type="protein sequence ID" value="PLW85741.1"/>
    <property type="molecule type" value="Genomic_DNA"/>
</dbReference>
<accession>A0AAP8SMT3</accession>
<name>A0AAP8SMT3_9GAMM</name>
<evidence type="ECO:0000256" key="1">
    <source>
        <dbReference type="SAM" id="Phobius"/>
    </source>
</evidence>
<organism evidence="2 3">
    <name type="scientific">Halioglobus japonicus</name>
    <dbReference type="NCBI Taxonomy" id="930805"/>
    <lineage>
        <taxon>Bacteria</taxon>
        <taxon>Pseudomonadati</taxon>
        <taxon>Pseudomonadota</taxon>
        <taxon>Gammaproteobacteria</taxon>
        <taxon>Cellvibrionales</taxon>
        <taxon>Halieaceae</taxon>
        <taxon>Halioglobus</taxon>
    </lineage>
</organism>
<keyword evidence="1" id="KW-0472">Membrane</keyword>
<feature type="transmembrane region" description="Helical" evidence="1">
    <location>
        <begin position="46"/>
        <end position="68"/>
    </location>
</feature>
<reference evidence="2 3" key="1">
    <citation type="submission" date="2018-01" db="EMBL/GenBank/DDBJ databases">
        <title>The draft genome sequence of Halioglobus japonicus S1-36.</title>
        <authorList>
            <person name="Du Z.-J."/>
            <person name="Shi M.-J."/>
        </authorList>
    </citation>
    <scope>NUCLEOTIDE SEQUENCE [LARGE SCALE GENOMIC DNA]</scope>
    <source>
        <strain evidence="2 3">S1-36</strain>
    </source>
</reference>
<feature type="transmembrane region" description="Helical" evidence="1">
    <location>
        <begin position="95"/>
        <end position="113"/>
    </location>
</feature>
<sequence>MELRQFVSELKSRKVYRTAAVYCAGAWAFLLVSDIIFPVVGLPDWTVTAVLVIAALGFPLALILSWLFELTPEGQGAHMAEGEASAEMPFSSARIIELTVVLILCGLVGYLYVGRLANPPDTSSIDPTIADASIAVMPFVNLSEDEELGQPR</sequence>
<proteinExistence type="predicted"/>
<keyword evidence="1" id="KW-0812">Transmembrane</keyword>
<dbReference type="RefSeq" id="WP_084198494.1">
    <property type="nucleotide sequence ID" value="NZ_CP019450.1"/>
</dbReference>
<feature type="transmembrane region" description="Helical" evidence="1">
    <location>
        <begin position="20"/>
        <end position="40"/>
    </location>
</feature>
<dbReference type="Proteomes" id="UP000235162">
    <property type="component" value="Unassembled WGS sequence"/>
</dbReference>
<dbReference type="KEGG" id="hja:BST95_05615"/>